<accession>A0ABD0N0X9</accession>
<comment type="caution">
    <text evidence="2">The sequence shown here is derived from an EMBL/GenBank/DDBJ whole genome shotgun (WGS) entry which is preliminary data.</text>
</comment>
<evidence type="ECO:0000313" key="2">
    <source>
        <dbReference type="EMBL" id="KAL0155410.1"/>
    </source>
</evidence>
<feature type="region of interest" description="Disordered" evidence="1">
    <location>
        <begin position="1"/>
        <end position="45"/>
    </location>
</feature>
<sequence length="151" mass="16674">FSKGKERLIEEPARRTRRKKITAPPETEPVKRSTRNKGNGKAQELEEVAENIPEPKEDIGMQDSAVVKIPFSEHLSVDSLLNAGVSPSRESGLQMTPQGSSRTLVRRSLVGRRSLEGLRHSVAQEVVRRARRSFLKKKATLGNSICSSSAS</sequence>
<reference evidence="2 3" key="1">
    <citation type="submission" date="2024-05" db="EMBL/GenBank/DDBJ databases">
        <title>Genome sequencing and assembly of Indian major carp, Cirrhinus mrigala (Hamilton, 1822).</title>
        <authorList>
            <person name="Mohindra V."/>
            <person name="Chowdhury L.M."/>
            <person name="Lal K."/>
            <person name="Jena J.K."/>
        </authorList>
    </citation>
    <scope>NUCLEOTIDE SEQUENCE [LARGE SCALE GENOMIC DNA]</scope>
    <source>
        <strain evidence="2">CM1030</strain>
        <tissue evidence="2">Blood</tissue>
    </source>
</reference>
<dbReference type="EMBL" id="JAMKFB020000025">
    <property type="protein sequence ID" value="KAL0155410.1"/>
    <property type="molecule type" value="Genomic_DNA"/>
</dbReference>
<evidence type="ECO:0000256" key="1">
    <source>
        <dbReference type="SAM" id="MobiDB-lite"/>
    </source>
</evidence>
<dbReference type="AlphaFoldDB" id="A0ABD0N0X9"/>
<organism evidence="2 3">
    <name type="scientific">Cirrhinus mrigala</name>
    <name type="common">Mrigala</name>
    <dbReference type="NCBI Taxonomy" id="683832"/>
    <lineage>
        <taxon>Eukaryota</taxon>
        <taxon>Metazoa</taxon>
        <taxon>Chordata</taxon>
        <taxon>Craniata</taxon>
        <taxon>Vertebrata</taxon>
        <taxon>Euteleostomi</taxon>
        <taxon>Actinopterygii</taxon>
        <taxon>Neopterygii</taxon>
        <taxon>Teleostei</taxon>
        <taxon>Ostariophysi</taxon>
        <taxon>Cypriniformes</taxon>
        <taxon>Cyprinidae</taxon>
        <taxon>Labeoninae</taxon>
        <taxon>Labeonini</taxon>
        <taxon>Cirrhinus</taxon>
    </lineage>
</organism>
<protein>
    <submittedName>
        <fullName evidence="2">Uncharacterized protein</fullName>
    </submittedName>
</protein>
<keyword evidence="3" id="KW-1185">Reference proteome</keyword>
<name>A0ABD0N0X9_CIRMR</name>
<gene>
    <name evidence="2" type="ORF">M9458_049673</name>
</gene>
<dbReference type="Proteomes" id="UP001529510">
    <property type="component" value="Unassembled WGS sequence"/>
</dbReference>
<proteinExistence type="predicted"/>
<feature type="non-terminal residue" evidence="2">
    <location>
        <position position="1"/>
    </location>
</feature>
<feature type="non-terminal residue" evidence="2">
    <location>
        <position position="151"/>
    </location>
</feature>
<evidence type="ECO:0000313" key="3">
    <source>
        <dbReference type="Proteomes" id="UP001529510"/>
    </source>
</evidence>
<feature type="compositionally biased region" description="Basic and acidic residues" evidence="1">
    <location>
        <begin position="1"/>
        <end position="14"/>
    </location>
</feature>